<dbReference type="InterPro" id="IPR052163">
    <property type="entry name" value="DGC-Regulatory_Protein"/>
</dbReference>
<name>A0A926DLB8_9FIRM</name>
<dbReference type="Pfam" id="PF00990">
    <property type="entry name" value="GGDEF"/>
    <property type="match status" value="1"/>
</dbReference>
<keyword evidence="3" id="KW-1185">Reference proteome</keyword>
<accession>A0A926DLB8</accession>
<dbReference type="EMBL" id="JACRSU010000001">
    <property type="protein sequence ID" value="MBC8539827.1"/>
    <property type="molecule type" value="Genomic_DNA"/>
</dbReference>
<protein>
    <submittedName>
        <fullName evidence="2">Diguanylate cyclase</fullName>
    </submittedName>
</protein>
<dbReference type="AlphaFoldDB" id="A0A926DLB8"/>
<dbReference type="Gene3D" id="3.30.70.270">
    <property type="match status" value="1"/>
</dbReference>
<comment type="caution">
    <text evidence="2">The sequence shown here is derived from an EMBL/GenBank/DDBJ whole genome shotgun (WGS) entry which is preliminary data.</text>
</comment>
<organism evidence="2 3">
    <name type="scientific">Congzhengia minquanensis</name>
    <dbReference type="NCBI Taxonomy" id="2763657"/>
    <lineage>
        <taxon>Bacteria</taxon>
        <taxon>Bacillati</taxon>
        <taxon>Bacillota</taxon>
        <taxon>Clostridia</taxon>
        <taxon>Eubacteriales</taxon>
        <taxon>Oscillospiraceae</taxon>
        <taxon>Congzhengia</taxon>
    </lineage>
</organism>
<dbReference type="PROSITE" id="PS50887">
    <property type="entry name" value="GGDEF"/>
    <property type="match status" value="1"/>
</dbReference>
<dbReference type="Proteomes" id="UP000611762">
    <property type="component" value="Unassembled WGS sequence"/>
</dbReference>
<gene>
    <name evidence="2" type="ORF">H8698_02415</name>
</gene>
<proteinExistence type="predicted"/>
<dbReference type="PANTHER" id="PTHR46663:SF3">
    <property type="entry name" value="SLL0267 PROTEIN"/>
    <property type="match status" value="1"/>
</dbReference>
<evidence type="ECO:0000259" key="1">
    <source>
        <dbReference type="PROSITE" id="PS50887"/>
    </source>
</evidence>
<dbReference type="InterPro" id="IPR029787">
    <property type="entry name" value="Nucleotide_cyclase"/>
</dbReference>
<reference evidence="2" key="1">
    <citation type="submission" date="2020-08" db="EMBL/GenBank/DDBJ databases">
        <title>Genome public.</title>
        <authorList>
            <person name="Liu C."/>
            <person name="Sun Q."/>
        </authorList>
    </citation>
    <scope>NUCLEOTIDE SEQUENCE</scope>
    <source>
        <strain evidence="2">H8</strain>
    </source>
</reference>
<dbReference type="InterPro" id="IPR043128">
    <property type="entry name" value="Rev_trsase/Diguanyl_cyclase"/>
</dbReference>
<dbReference type="InterPro" id="IPR000160">
    <property type="entry name" value="GGDEF_dom"/>
</dbReference>
<feature type="domain" description="GGDEF" evidence="1">
    <location>
        <begin position="1"/>
        <end position="60"/>
    </location>
</feature>
<evidence type="ECO:0000313" key="3">
    <source>
        <dbReference type="Proteomes" id="UP000611762"/>
    </source>
</evidence>
<evidence type="ECO:0000313" key="2">
    <source>
        <dbReference type="EMBL" id="MBC8539827.1"/>
    </source>
</evidence>
<dbReference type="SUPFAM" id="SSF55073">
    <property type="entry name" value="Nucleotide cyclase"/>
    <property type="match status" value="1"/>
</dbReference>
<sequence length="62" mass="6919">MNALPIHIAEGNLEVDVTCSIGIALSNGKSATLEAMYEQSDQAMYRAKELGRNQFYFYDDLT</sequence>
<dbReference type="PANTHER" id="PTHR46663">
    <property type="entry name" value="DIGUANYLATE CYCLASE DGCT-RELATED"/>
    <property type="match status" value="1"/>
</dbReference>